<comment type="caution">
    <text evidence="10">The sequence shown here is derived from an EMBL/GenBank/DDBJ whole genome shotgun (WGS) entry which is preliminary data.</text>
</comment>
<feature type="compositionally biased region" description="Polar residues" evidence="7">
    <location>
        <begin position="476"/>
        <end position="488"/>
    </location>
</feature>
<dbReference type="CDD" id="cd09631">
    <property type="entry name" value="DOMON_DOH"/>
    <property type="match status" value="1"/>
</dbReference>
<dbReference type="InterPro" id="IPR000323">
    <property type="entry name" value="Cu2_ascorb_mOase_N"/>
</dbReference>
<keyword evidence="2 6" id="KW-1015">Disulfide bond</keyword>
<feature type="domain" description="Copper type II ascorbate-dependent monooxygenase C-terminal" evidence="9">
    <location>
        <begin position="303"/>
        <end position="436"/>
    </location>
</feature>
<name>A0ABD3SPU4_9STRA</name>
<keyword evidence="5" id="KW-0479">Metal-binding</keyword>
<evidence type="ECO:0000256" key="4">
    <source>
        <dbReference type="ARBA" id="ARBA00048431"/>
    </source>
</evidence>
<dbReference type="SUPFAM" id="SSF49742">
    <property type="entry name" value="PHM/PNGase F"/>
    <property type="match status" value="2"/>
</dbReference>
<comment type="cofactor">
    <cofactor evidence="5">
        <name>Cu(2+)</name>
        <dbReference type="ChEBI" id="CHEBI:29036"/>
    </cofactor>
    <text evidence="5">Binds 2 Cu(2+) ions per subunit.</text>
</comment>
<dbReference type="AlphaFoldDB" id="A0ABD3SPU4"/>
<feature type="binding site" evidence="5">
    <location>
        <position position="356"/>
    </location>
    <ligand>
        <name>Cu(2+)</name>
        <dbReference type="ChEBI" id="CHEBI:29036"/>
        <label>1</label>
        <note>catalytic</note>
    </ligand>
</feature>
<evidence type="ECO:0000256" key="3">
    <source>
        <dbReference type="ARBA" id="ARBA00023180"/>
    </source>
</evidence>
<gene>
    <name evidence="10" type="ORF">ACHAXA_008598</name>
</gene>
<feature type="binding site" evidence="5">
    <location>
        <position position="354"/>
    </location>
    <ligand>
        <name>Cu(2+)</name>
        <dbReference type="ChEBI" id="CHEBI:29036"/>
        <label>1</label>
        <note>catalytic</note>
    </ligand>
</feature>
<dbReference type="InterPro" id="IPR024548">
    <property type="entry name" value="Cu2_monoox_C"/>
</dbReference>
<dbReference type="InterPro" id="IPR036939">
    <property type="entry name" value="Cu2_ascorb_mOase_N_sf"/>
</dbReference>
<sequence>MNPPSIHRTGTGLSLGLGVLIYLSSLAGGMIGSDVALFAASDPSVVVDAHVVDSLSMPMTDGCQNWKLESSTLATMGGNGWMIVEVSRPLDTGDAQDRPIVYDVDPWTAPTRIIAAWGDDDAVSYHGDKKARGSIRIFANYTGEVTEERALLDTLESGMDGYFDVVQVDYEIPSNETTYFALCRTFDELNLTFTEGQSSLTMIGAVPILDEDTLKFVHHFTVYLVKECEFTLETAFYRSMIYAWAPGDAGTALPNDVGFPLFDTENKQALFIEIHYHNPSLVSGMIDSSGMRFYYVNEERTHKAGILEIGDPWVMLYDTDISDGLTQYSFTCPGDCSNSFVAEEGVTILSEALHMHKTGVRMTNEVIRNGEVFHKAVADVYDFDQQGAFLTPQESYQVLPGDSFRTTCYYKDGSKFGIGSSDEMCIAFIMYYPARDLLGMPWICPHGIPDNGSGCVTELEQEDLDSIDDLGRSFGTSTNECTASSTVTAAPPVSIESSEETISAPSRAPATADTPAGSGSVTAAPFGPTTPDNTTLSDAAEFGVSFVLQVVTSIFVVATVMLSP</sequence>
<dbReference type="InterPro" id="IPR045266">
    <property type="entry name" value="DOH_DOMON"/>
</dbReference>
<keyword evidence="5" id="KW-0186">Copper</keyword>
<dbReference type="PANTHER" id="PTHR10157">
    <property type="entry name" value="DOPAMINE BETA HYDROXYLASE RELATED"/>
    <property type="match status" value="1"/>
</dbReference>
<evidence type="ECO:0000313" key="11">
    <source>
        <dbReference type="Proteomes" id="UP001530377"/>
    </source>
</evidence>
<evidence type="ECO:0000259" key="8">
    <source>
        <dbReference type="Pfam" id="PF01082"/>
    </source>
</evidence>
<evidence type="ECO:0000256" key="6">
    <source>
        <dbReference type="PIRSR" id="PIRSR600720-3"/>
    </source>
</evidence>
<evidence type="ECO:0000256" key="5">
    <source>
        <dbReference type="PIRSR" id="PIRSR600720-2"/>
    </source>
</evidence>
<dbReference type="Gene3D" id="2.60.120.310">
    <property type="entry name" value="Copper type II, ascorbate-dependent monooxygenase, N-terminal domain"/>
    <property type="match status" value="1"/>
</dbReference>
<dbReference type="Pfam" id="PF03712">
    <property type="entry name" value="Cu2_monoox_C"/>
    <property type="match status" value="1"/>
</dbReference>
<organism evidence="10 11">
    <name type="scientific">Cyclostephanos tholiformis</name>
    <dbReference type="NCBI Taxonomy" id="382380"/>
    <lineage>
        <taxon>Eukaryota</taxon>
        <taxon>Sar</taxon>
        <taxon>Stramenopiles</taxon>
        <taxon>Ochrophyta</taxon>
        <taxon>Bacillariophyta</taxon>
        <taxon>Coscinodiscophyceae</taxon>
        <taxon>Thalassiosirophycidae</taxon>
        <taxon>Stephanodiscales</taxon>
        <taxon>Stephanodiscaceae</taxon>
        <taxon>Cyclostephanos</taxon>
    </lineage>
</organism>
<dbReference type="Pfam" id="PF01082">
    <property type="entry name" value="Cu2_monooxygen"/>
    <property type="match status" value="1"/>
</dbReference>
<dbReference type="Gene3D" id="2.60.120.230">
    <property type="match status" value="1"/>
</dbReference>
<dbReference type="InterPro" id="IPR000945">
    <property type="entry name" value="DBH-like"/>
</dbReference>
<evidence type="ECO:0000313" key="10">
    <source>
        <dbReference type="EMBL" id="KAL3826390.1"/>
    </source>
</evidence>
<dbReference type="EC" id="1.14.17.3" evidence="1"/>
<evidence type="ECO:0000256" key="7">
    <source>
        <dbReference type="SAM" id="MobiDB-lite"/>
    </source>
</evidence>
<comment type="catalytic activity">
    <reaction evidence="4">
        <text>a [peptide]-C-terminal glycine + 2 L-ascorbate + O2 = a [peptide]-C-terminal (2S)-2-hydroxyglycine + 2 monodehydro-L-ascorbate radical + H2O</text>
        <dbReference type="Rhea" id="RHEA:21452"/>
        <dbReference type="Rhea" id="RHEA-COMP:13486"/>
        <dbReference type="Rhea" id="RHEA-COMP:15321"/>
        <dbReference type="ChEBI" id="CHEBI:15377"/>
        <dbReference type="ChEBI" id="CHEBI:15379"/>
        <dbReference type="ChEBI" id="CHEBI:38290"/>
        <dbReference type="ChEBI" id="CHEBI:59513"/>
        <dbReference type="ChEBI" id="CHEBI:137000"/>
        <dbReference type="ChEBI" id="CHEBI:142768"/>
        <dbReference type="EC" id="1.14.17.3"/>
    </reaction>
</comment>
<dbReference type="PRINTS" id="PR00790">
    <property type="entry name" value="PAMONOXGNASE"/>
</dbReference>
<feature type="binding site" evidence="5">
    <location>
        <position position="275"/>
    </location>
    <ligand>
        <name>Cu(2+)</name>
        <dbReference type="ChEBI" id="CHEBI:29036"/>
        <label>1</label>
        <note>catalytic</note>
    </ligand>
</feature>
<dbReference type="Proteomes" id="UP001530377">
    <property type="component" value="Unassembled WGS sequence"/>
</dbReference>
<dbReference type="InterPro" id="IPR000720">
    <property type="entry name" value="PHM/PAL"/>
</dbReference>
<keyword evidence="3" id="KW-0325">Glycoprotein</keyword>
<keyword evidence="11" id="KW-1185">Reference proteome</keyword>
<protein>
    <recommendedName>
        <fullName evidence="1">peptidylglycine monooxygenase</fullName>
        <ecNumber evidence="1">1.14.17.3</ecNumber>
    </recommendedName>
</protein>
<proteinExistence type="predicted"/>
<feature type="binding site" evidence="5">
    <location>
        <position position="424"/>
    </location>
    <ligand>
        <name>Cu(2+)</name>
        <dbReference type="ChEBI" id="CHEBI:29036"/>
        <label>1</label>
        <note>catalytic</note>
    </ligand>
</feature>
<feature type="domain" description="Copper type II ascorbate-dependent monooxygenase N-terminal" evidence="8">
    <location>
        <begin position="163"/>
        <end position="281"/>
    </location>
</feature>
<dbReference type="InterPro" id="IPR008977">
    <property type="entry name" value="PHM/PNGase_F_dom_sf"/>
</dbReference>
<evidence type="ECO:0000256" key="2">
    <source>
        <dbReference type="ARBA" id="ARBA00023157"/>
    </source>
</evidence>
<accession>A0ABD3SPU4</accession>
<dbReference type="InterPro" id="IPR014784">
    <property type="entry name" value="Cu2_ascorb_mOase-like_C"/>
</dbReference>
<feature type="region of interest" description="Disordered" evidence="7">
    <location>
        <begin position="476"/>
        <end position="532"/>
    </location>
</feature>
<evidence type="ECO:0000259" key="9">
    <source>
        <dbReference type="Pfam" id="PF03712"/>
    </source>
</evidence>
<feature type="disulfide bond" evidence="6">
    <location>
        <begin position="408"/>
        <end position="425"/>
    </location>
</feature>
<reference evidence="10 11" key="1">
    <citation type="submission" date="2024-10" db="EMBL/GenBank/DDBJ databases">
        <title>Updated reference genomes for cyclostephanoid diatoms.</title>
        <authorList>
            <person name="Roberts W.R."/>
            <person name="Alverson A.J."/>
        </authorList>
    </citation>
    <scope>NUCLEOTIDE SEQUENCE [LARGE SCALE GENOMIC DNA]</scope>
    <source>
        <strain evidence="10 11">AJA228-03</strain>
    </source>
</reference>
<dbReference type="PANTHER" id="PTHR10157:SF23">
    <property type="entry name" value="MOXD1 HOMOLOG 1"/>
    <property type="match status" value="1"/>
</dbReference>
<dbReference type="GO" id="GO:0004504">
    <property type="term" value="F:peptidylglycine monooxygenase activity"/>
    <property type="evidence" value="ECO:0007669"/>
    <property type="project" value="UniProtKB-EC"/>
</dbReference>
<evidence type="ECO:0000256" key="1">
    <source>
        <dbReference type="ARBA" id="ARBA00012689"/>
    </source>
</evidence>
<dbReference type="EMBL" id="JALLPB020000022">
    <property type="protein sequence ID" value="KAL3826390.1"/>
    <property type="molecule type" value="Genomic_DNA"/>
</dbReference>